<evidence type="ECO:0000256" key="1">
    <source>
        <dbReference type="ARBA" id="ARBA00022679"/>
    </source>
</evidence>
<dbReference type="EMBL" id="JBHUGD010000003">
    <property type="protein sequence ID" value="MFD1947855.1"/>
    <property type="molecule type" value="Genomic_DNA"/>
</dbReference>
<evidence type="ECO:0000256" key="6">
    <source>
        <dbReference type="SAM" id="Phobius"/>
    </source>
</evidence>
<keyword evidence="6" id="KW-0812">Transmembrane</keyword>
<dbReference type="InterPro" id="IPR011009">
    <property type="entry name" value="Kinase-like_dom_sf"/>
</dbReference>
<reference evidence="9" key="1">
    <citation type="journal article" date="2019" name="Int. J. Syst. Evol. Microbiol.">
        <title>The Global Catalogue of Microorganisms (GCM) 10K type strain sequencing project: providing services to taxonomists for standard genome sequencing and annotation.</title>
        <authorList>
            <consortium name="The Broad Institute Genomics Platform"/>
            <consortium name="The Broad Institute Genome Sequencing Center for Infectious Disease"/>
            <person name="Wu L."/>
            <person name="Ma J."/>
        </authorList>
    </citation>
    <scope>NUCLEOTIDE SEQUENCE [LARGE SCALE GENOMIC DNA]</scope>
    <source>
        <strain evidence="9">CGMCC 1.12477</strain>
    </source>
</reference>
<evidence type="ECO:0000256" key="5">
    <source>
        <dbReference type="PROSITE-ProRule" id="PRU10141"/>
    </source>
</evidence>
<sequence length="392" mass="40508">MPTAPSDAGRPDHDEARVLGDRYELGDVLGRGGMADVHRGTDRLLHREVAVKVMRDLAGDDTARARFTGEARTLAGLSHPGLVTVLDAGLAGASAEQPYLVMELVEGSTLADEIARGPVAAAKVREVGQRLAAALAYAHDHGVVHRDVKPGNVLLDGAGRVKLADFGIAKLLGDTAGHTRTGATIGSAAYLAPEQVRGEQVSGATDVWSLGLVLLEALTGEREYAGAAMEAAVARLHRDPVVPDDLPAGWQPLLVSMLSGDVAPRPTAAEVAERLRTLDDAGTTRPLTAVVPTAAPAAGPASTTTPTTTPRTAPQADRLRQALGAVGERARRTTEHQRALAGVGLVLLLLLVVAAIAAGGGSGGTGDIPADTPRRLQQPLQELHDAVDGRTP</sequence>
<dbReference type="Proteomes" id="UP001597351">
    <property type="component" value="Unassembled WGS sequence"/>
</dbReference>
<dbReference type="RefSeq" id="WP_343919338.1">
    <property type="nucleotide sequence ID" value="NZ_BAAAJT010000002.1"/>
</dbReference>
<dbReference type="EC" id="2.7.11.1" evidence="8"/>
<feature type="domain" description="Protein kinase" evidence="7">
    <location>
        <begin position="23"/>
        <end position="278"/>
    </location>
</feature>
<keyword evidence="9" id="KW-1185">Reference proteome</keyword>
<feature type="transmembrane region" description="Helical" evidence="6">
    <location>
        <begin position="339"/>
        <end position="359"/>
    </location>
</feature>
<protein>
    <submittedName>
        <fullName evidence="8">Serine/threonine-protein kinase</fullName>
        <ecNumber evidence="8">2.7.11.1</ecNumber>
    </submittedName>
</protein>
<keyword evidence="6" id="KW-0472">Membrane</keyword>
<keyword evidence="1 8" id="KW-0808">Transferase</keyword>
<gene>
    <name evidence="8" type="ORF">ACFSDE_13730</name>
</gene>
<dbReference type="SMART" id="SM00220">
    <property type="entry name" value="S_TKc"/>
    <property type="match status" value="1"/>
</dbReference>
<proteinExistence type="predicted"/>
<dbReference type="CDD" id="cd14014">
    <property type="entry name" value="STKc_PknB_like"/>
    <property type="match status" value="1"/>
</dbReference>
<keyword evidence="6" id="KW-1133">Transmembrane helix</keyword>
<organism evidence="8 9">
    <name type="scientific">Nocardioides aestuarii</name>
    <dbReference type="NCBI Taxonomy" id="252231"/>
    <lineage>
        <taxon>Bacteria</taxon>
        <taxon>Bacillati</taxon>
        <taxon>Actinomycetota</taxon>
        <taxon>Actinomycetes</taxon>
        <taxon>Propionibacteriales</taxon>
        <taxon>Nocardioidaceae</taxon>
        <taxon>Nocardioides</taxon>
    </lineage>
</organism>
<dbReference type="Gene3D" id="3.30.200.20">
    <property type="entry name" value="Phosphorylase Kinase, domain 1"/>
    <property type="match status" value="1"/>
</dbReference>
<dbReference type="PROSITE" id="PS00107">
    <property type="entry name" value="PROTEIN_KINASE_ATP"/>
    <property type="match status" value="1"/>
</dbReference>
<name>A0ABW4TMT2_9ACTN</name>
<comment type="caution">
    <text evidence="8">The sequence shown here is derived from an EMBL/GenBank/DDBJ whole genome shotgun (WGS) entry which is preliminary data.</text>
</comment>
<dbReference type="InterPro" id="IPR017441">
    <property type="entry name" value="Protein_kinase_ATP_BS"/>
</dbReference>
<evidence type="ECO:0000256" key="2">
    <source>
        <dbReference type="ARBA" id="ARBA00022741"/>
    </source>
</evidence>
<keyword evidence="4 5" id="KW-0067">ATP-binding</keyword>
<evidence type="ECO:0000313" key="8">
    <source>
        <dbReference type="EMBL" id="MFD1947855.1"/>
    </source>
</evidence>
<dbReference type="GO" id="GO:0004674">
    <property type="term" value="F:protein serine/threonine kinase activity"/>
    <property type="evidence" value="ECO:0007669"/>
    <property type="project" value="UniProtKB-EC"/>
</dbReference>
<dbReference type="PANTHER" id="PTHR43289:SF34">
    <property type="entry name" value="SERINE_THREONINE-PROTEIN KINASE YBDM-RELATED"/>
    <property type="match status" value="1"/>
</dbReference>
<evidence type="ECO:0000259" key="7">
    <source>
        <dbReference type="PROSITE" id="PS50011"/>
    </source>
</evidence>
<feature type="binding site" evidence="5">
    <location>
        <position position="52"/>
    </location>
    <ligand>
        <name>ATP</name>
        <dbReference type="ChEBI" id="CHEBI:30616"/>
    </ligand>
</feature>
<dbReference type="Gene3D" id="1.10.510.10">
    <property type="entry name" value="Transferase(Phosphotransferase) domain 1"/>
    <property type="match status" value="1"/>
</dbReference>
<dbReference type="PROSITE" id="PS50011">
    <property type="entry name" value="PROTEIN_KINASE_DOM"/>
    <property type="match status" value="1"/>
</dbReference>
<keyword evidence="3 8" id="KW-0418">Kinase</keyword>
<evidence type="ECO:0000256" key="3">
    <source>
        <dbReference type="ARBA" id="ARBA00022777"/>
    </source>
</evidence>
<evidence type="ECO:0000313" key="9">
    <source>
        <dbReference type="Proteomes" id="UP001597351"/>
    </source>
</evidence>
<dbReference type="PANTHER" id="PTHR43289">
    <property type="entry name" value="MITOGEN-ACTIVATED PROTEIN KINASE KINASE KINASE 20-RELATED"/>
    <property type="match status" value="1"/>
</dbReference>
<dbReference type="InterPro" id="IPR008271">
    <property type="entry name" value="Ser/Thr_kinase_AS"/>
</dbReference>
<evidence type="ECO:0000256" key="4">
    <source>
        <dbReference type="ARBA" id="ARBA00022840"/>
    </source>
</evidence>
<dbReference type="SUPFAM" id="SSF56112">
    <property type="entry name" value="Protein kinase-like (PK-like)"/>
    <property type="match status" value="1"/>
</dbReference>
<keyword evidence="2 5" id="KW-0547">Nucleotide-binding</keyword>
<dbReference type="InterPro" id="IPR000719">
    <property type="entry name" value="Prot_kinase_dom"/>
</dbReference>
<dbReference type="Pfam" id="PF00069">
    <property type="entry name" value="Pkinase"/>
    <property type="match status" value="1"/>
</dbReference>
<accession>A0ABW4TMT2</accession>
<dbReference type="PROSITE" id="PS00108">
    <property type="entry name" value="PROTEIN_KINASE_ST"/>
    <property type="match status" value="1"/>
</dbReference>